<evidence type="ECO:0000313" key="1">
    <source>
        <dbReference type="EMBL" id="KKN53860.1"/>
    </source>
</evidence>
<reference evidence="1" key="1">
    <citation type="journal article" date="2015" name="Nature">
        <title>Complex archaea that bridge the gap between prokaryotes and eukaryotes.</title>
        <authorList>
            <person name="Spang A."/>
            <person name="Saw J.H."/>
            <person name="Jorgensen S.L."/>
            <person name="Zaremba-Niedzwiedzka K."/>
            <person name="Martijn J."/>
            <person name="Lind A.E."/>
            <person name="van Eijk R."/>
            <person name="Schleper C."/>
            <person name="Guy L."/>
            <person name="Ettema T.J."/>
        </authorList>
    </citation>
    <scope>NUCLEOTIDE SEQUENCE</scope>
</reference>
<comment type="caution">
    <text evidence="1">The sequence shown here is derived from an EMBL/GenBank/DDBJ whole genome shotgun (WGS) entry which is preliminary data.</text>
</comment>
<organism evidence="1">
    <name type="scientific">marine sediment metagenome</name>
    <dbReference type="NCBI Taxonomy" id="412755"/>
    <lineage>
        <taxon>unclassified sequences</taxon>
        <taxon>metagenomes</taxon>
        <taxon>ecological metagenomes</taxon>
    </lineage>
</organism>
<dbReference type="EMBL" id="LAZR01000954">
    <property type="protein sequence ID" value="KKN53860.1"/>
    <property type="molecule type" value="Genomic_DNA"/>
</dbReference>
<proteinExistence type="predicted"/>
<dbReference type="AlphaFoldDB" id="A0A0F9RBI2"/>
<sequence length="241" mass="27827">MKTNILVQYQGGGYDGCFWEWNYFYIDKQGTFHDIQSSGRAGIDNKQDAEQFIRQDKNKTYIYDMNNEQDIITFSNESHPVHVSGVLQWFEDNPDTGIKFFVVCSECKCHIDSDELVLDENKLFCDECYTTGFCSCCESYVGETEIVQVDAGEHYGHDYICVDCKEYHDEERETESLEDLRWQAFCTGKPDMFSGKLREERLSTGELPKLLASSIRECEKALERAIIKAEPQQADEPERTG</sequence>
<protein>
    <submittedName>
        <fullName evidence="1">Uncharacterized protein</fullName>
    </submittedName>
</protein>
<name>A0A0F9RBI2_9ZZZZ</name>
<accession>A0A0F9RBI2</accession>
<gene>
    <name evidence="1" type="ORF">LCGC14_0598190</name>
</gene>